<evidence type="ECO:0000313" key="1">
    <source>
        <dbReference type="EMBL" id="RPD99189.1"/>
    </source>
</evidence>
<comment type="caution">
    <text evidence="1">The sequence shown here is derived from an EMBL/GenBank/DDBJ whole genome shotgun (WGS) entry which is preliminary data.</text>
</comment>
<accession>A0A3N4P663</accession>
<proteinExistence type="predicted"/>
<dbReference type="AlphaFoldDB" id="A0A3N4P663"/>
<gene>
    <name evidence="1" type="ORF">BBB56_13610</name>
</gene>
<organism evidence="1 2">
    <name type="scientific">Candidatus Pantoea deserta</name>
    <dbReference type="NCBI Taxonomy" id="1869313"/>
    <lineage>
        <taxon>Bacteria</taxon>
        <taxon>Pseudomonadati</taxon>
        <taxon>Pseudomonadota</taxon>
        <taxon>Gammaproteobacteria</taxon>
        <taxon>Enterobacterales</taxon>
        <taxon>Erwiniaceae</taxon>
        <taxon>Pantoea</taxon>
    </lineage>
</organism>
<evidence type="ECO:0000313" key="2">
    <source>
        <dbReference type="Proteomes" id="UP000281332"/>
    </source>
</evidence>
<name>A0A3N4P663_9GAMM</name>
<dbReference type="OrthoDB" id="6546490at2"/>
<dbReference type="Pfam" id="PF10809">
    <property type="entry name" value="DUF2732"/>
    <property type="match status" value="1"/>
</dbReference>
<reference evidence="1 2" key="1">
    <citation type="submission" date="2018-11" db="EMBL/GenBank/DDBJ databases">
        <title>Whole genome sequencing of Pantoea sp. RIT388.</title>
        <authorList>
            <person name="Gan H.M."/>
            <person name="Hudson A.O."/>
        </authorList>
    </citation>
    <scope>NUCLEOTIDE SEQUENCE [LARGE SCALE GENOMIC DNA]</scope>
    <source>
        <strain evidence="1 2">RIT388</strain>
    </source>
</reference>
<protein>
    <submittedName>
        <fullName evidence="1">DUF2732 family protein</fullName>
    </submittedName>
</protein>
<dbReference type="InterPro" id="IPR020126">
    <property type="entry name" value="DUF2732"/>
</dbReference>
<dbReference type="Proteomes" id="UP000281332">
    <property type="component" value="Unassembled WGS sequence"/>
</dbReference>
<keyword evidence="2" id="KW-1185">Reference proteome</keyword>
<sequence length="72" mass="8304">MKHLDVDSENDALNVLVAAVRNDERKDRARAVADRLTAIACCIRRQELNGVESAELIRREAERYRDESQELH</sequence>
<dbReference type="EMBL" id="RMVG01000010">
    <property type="protein sequence ID" value="RPD99189.1"/>
    <property type="molecule type" value="Genomic_DNA"/>
</dbReference>
<dbReference type="RefSeq" id="WP_123801471.1">
    <property type="nucleotide sequence ID" value="NZ_RMVG01000010.1"/>
</dbReference>